<keyword evidence="8 9" id="KW-0694">RNA-binding</keyword>
<dbReference type="InterPro" id="IPR002646">
    <property type="entry name" value="PolA_pol_head_dom"/>
</dbReference>
<evidence type="ECO:0000256" key="7">
    <source>
        <dbReference type="ARBA" id="ARBA00022842"/>
    </source>
</evidence>
<protein>
    <submittedName>
        <fullName evidence="11">Putative tRNA nucleotidyltransferase/poly(A) polymerase</fullName>
        <ecNumber evidence="11">2.7.7.72</ecNumber>
    </submittedName>
</protein>
<dbReference type="AlphaFoldDB" id="A0A1S7LFH4"/>
<evidence type="ECO:0000256" key="2">
    <source>
        <dbReference type="ARBA" id="ARBA00022694"/>
    </source>
</evidence>
<keyword evidence="2" id="KW-0819">tRNA processing</keyword>
<accession>A0A1S7LFH4</accession>
<evidence type="ECO:0000256" key="9">
    <source>
        <dbReference type="RuleBase" id="RU003953"/>
    </source>
</evidence>
<dbReference type="InterPro" id="IPR043519">
    <property type="entry name" value="NT_sf"/>
</dbReference>
<keyword evidence="4" id="KW-0479">Metal-binding</keyword>
<dbReference type="GO" id="GO:0008033">
    <property type="term" value="P:tRNA processing"/>
    <property type="evidence" value="ECO:0007669"/>
    <property type="project" value="UniProtKB-KW"/>
</dbReference>
<dbReference type="GO" id="GO:0005524">
    <property type="term" value="F:ATP binding"/>
    <property type="evidence" value="ECO:0007669"/>
    <property type="project" value="UniProtKB-KW"/>
</dbReference>
<evidence type="ECO:0000313" key="11">
    <source>
        <dbReference type="EMBL" id="CRH04807.1"/>
    </source>
</evidence>
<dbReference type="SUPFAM" id="SSF81301">
    <property type="entry name" value="Nucleotidyltransferase"/>
    <property type="match status" value="1"/>
</dbReference>
<name>A0A1S7LFH4_MAGMO</name>
<keyword evidence="3 11" id="KW-0548">Nucleotidyltransferase</keyword>
<evidence type="ECO:0000256" key="3">
    <source>
        <dbReference type="ARBA" id="ARBA00022695"/>
    </source>
</evidence>
<dbReference type="PANTHER" id="PTHR47545">
    <property type="entry name" value="MULTIFUNCTIONAL CCA PROTEIN"/>
    <property type="match status" value="1"/>
</dbReference>
<proteinExistence type="inferred from homology"/>
<dbReference type="EMBL" id="LO017727">
    <property type="protein sequence ID" value="CRH04807.1"/>
    <property type="molecule type" value="Genomic_DNA"/>
</dbReference>
<keyword evidence="1 9" id="KW-0808">Transferase</keyword>
<dbReference type="GO" id="GO:0046872">
    <property type="term" value="F:metal ion binding"/>
    <property type="evidence" value="ECO:0007669"/>
    <property type="project" value="UniProtKB-KW"/>
</dbReference>
<evidence type="ECO:0000256" key="1">
    <source>
        <dbReference type="ARBA" id="ARBA00022679"/>
    </source>
</evidence>
<evidence type="ECO:0000256" key="6">
    <source>
        <dbReference type="ARBA" id="ARBA00022840"/>
    </source>
</evidence>
<keyword evidence="5" id="KW-0547">Nucleotide-binding</keyword>
<dbReference type="SUPFAM" id="SSF81891">
    <property type="entry name" value="Poly A polymerase C-terminal region-like"/>
    <property type="match status" value="1"/>
</dbReference>
<gene>
    <name evidence="11" type="ORF">MAGMO_0603</name>
</gene>
<dbReference type="Gene3D" id="1.10.246.80">
    <property type="match status" value="1"/>
</dbReference>
<keyword evidence="7" id="KW-0460">Magnesium</keyword>
<dbReference type="Gene3D" id="3.30.460.10">
    <property type="entry name" value="Beta Polymerase, domain 2"/>
    <property type="match status" value="1"/>
</dbReference>
<comment type="similarity">
    <text evidence="9">Belongs to the tRNA nucleotidyltransferase/poly(A) polymerase family.</text>
</comment>
<feature type="domain" description="Poly A polymerase head" evidence="10">
    <location>
        <begin position="27"/>
        <end position="146"/>
    </location>
</feature>
<dbReference type="GO" id="GO:0003723">
    <property type="term" value="F:RNA binding"/>
    <property type="evidence" value="ECO:0007669"/>
    <property type="project" value="UniProtKB-KW"/>
</dbReference>
<sequence>MSQQLRNGFSPFVQNLLDDLNWVIGPIFLVGGGLRDSLRHQYTAHELDIMVTKPLDQCNQQLLEAGYHAVIKGHRPNTLILPLKRKDPPSTLHIGCCCGGEAKNRNIEDDLRHRDITINAMALPWPDGELVDPFGGQQDLQENIIRLVNGEQTIQEDPIRALRFFRFTIQLAGEPAPKDLELAGNASLYRADPERLRGETDRIFSLPLRDERSKKLIFELFKTPLGKDLLPEFSPLKAFPERADHLQTVWENSLLTMLQLSTPTAKEEVSLLDLRWAALLHQLGKPVAARWDSEGRVCGYGTHRDHSVRRCLRVLQRLAFTKRRQRRIIGMIQYMEIPFPPTEKMLKRILQQRVPAEGVFRLLRAKMEASANSDQERSEVHEEFQKVIRRCQHLRDRMYTLHPEELALSGGDLIDLARMDPGPWVGELQGHLLRWISEDPKRNQPDPLTDEVRNWLIHQNDLCQLNNGI</sequence>
<reference evidence="11" key="1">
    <citation type="submission" date="2015-04" db="EMBL/GenBank/DDBJ databases">
        <authorList>
            <person name="Syromyatnikov M.Y."/>
            <person name="Popov V.N."/>
        </authorList>
    </citation>
    <scope>NUCLEOTIDE SEQUENCE</scope>
    <source>
        <strain evidence="11">MO-1</strain>
    </source>
</reference>
<evidence type="ECO:0000259" key="10">
    <source>
        <dbReference type="Pfam" id="PF01743"/>
    </source>
</evidence>
<dbReference type="EC" id="2.7.7.72" evidence="11"/>
<keyword evidence="6" id="KW-0067">ATP-binding</keyword>
<dbReference type="Gene3D" id="1.10.3090.10">
    <property type="entry name" value="cca-adding enzyme, domain 2"/>
    <property type="match status" value="1"/>
</dbReference>
<evidence type="ECO:0000256" key="4">
    <source>
        <dbReference type="ARBA" id="ARBA00022723"/>
    </source>
</evidence>
<evidence type="ECO:0000256" key="8">
    <source>
        <dbReference type="ARBA" id="ARBA00022884"/>
    </source>
</evidence>
<dbReference type="GO" id="GO:0004810">
    <property type="term" value="F:CCA tRNA nucleotidyltransferase activity"/>
    <property type="evidence" value="ECO:0007669"/>
    <property type="project" value="UniProtKB-EC"/>
</dbReference>
<evidence type="ECO:0000256" key="5">
    <source>
        <dbReference type="ARBA" id="ARBA00022741"/>
    </source>
</evidence>
<dbReference type="PANTHER" id="PTHR47545:SF1">
    <property type="entry name" value="MULTIFUNCTIONAL CCA PROTEIN"/>
    <property type="match status" value="1"/>
</dbReference>
<dbReference type="Pfam" id="PF01743">
    <property type="entry name" value="PolyA_pol"/>
    <property type="match status" value="1"/>
</dbReference>
<organism evidence="11">
    <name type="scientific">Magnetococcus massalia (strain MO-1)</name>
    <dbReference type="NCBI Taxonomy" id="451514"/>
    <lineage>
        <taxon>Bacteria</taxon>
        <taxon>Pseudomonadati</taxon>
        <taxon>Pseudomonadota</taxon>
        <taxon>Magnetococcia</taxon>
        <taxon>Magnetococcales</taxon>
        <taxon>Magnetococcaceae</taxon>
        <taxon>Magnetococcus</taxon>
    </lineage>
</organism>
<dbReference type="InterPro" id="IPR050124">
    <property type="entry name" value="tRNA_CCA-adding_enzyme"/>
</dbReference>